<evidence type="ECO:0000256" key="5">
    <source>
        <dbReference type="ARBA" id="ARBA00023194"/>
    </source>
</evidence>
<keyword evidence="4" id="KW-0949">S-adenosyl-L-methionine</keyword>
<keyword evidence="5" id="KW-0045">Antibiotic biosynthesis</keyword>
<reference evidence="8 9" key="1">
    <citation type="journal article" date="2014" name="Genome Announc.">
        <title>Draft Genome Sequence of the Antitrypanosomally Active Sponge-Associated Bacterium Actinokineospora sp. Strain EG49.</title>
        <authorList>
            <person name="Harjes J."/>
            <person name="Ryu T."/>
            <person name="Abdelmohsen U.R."/>
            <person name="Moitinho-Silva L."/>
            <person name="Horn H."/>
            <person name="Ravasi T."/>
            <person name="Hentschel U."/>
        </authorList>
    </citation>
    <scope>NUCLEOTIDE SEQUENCE [LARGE SCALE GENOMIC DNA]</scope>
    <source>
        <strain evidence="8 9">EG49</strain>
    </source>
</reference>
<dbReference type="Pfam" id="PF17843">
    <property type="entry name" value="MycE_N"/>
    <property type="match status" value="1"/>
</dbReference>
<evidence type="ECO:0000256" key="3">
    <source>
        <dbReference type="ARBA" id="ARBA00022679"/>
    </source>
</evidence>
<dbReference type="GO" id="GO:0008168">
    <property type="term" value="F:methyltransferase activity"/>
    <property type="evidence" value="ECO:0007669"/>
    <property type="project" value="UniProtKB-KW"/>
</dbReference>
<protein>
    <submittedName>
        <fullName evidence="8">Methyltransferase</fullName>
    </submittedName>
</protein>
<keyword evidence="2 8" id="KW-0489">Methyltransferase</keyword>
<dbReference type="SUPFAM" id="SSF53335">
    <property type="entry name" value="S-adenosyl-L-methionine-dependent methyltransferases"/>
    <property type="match status" value="1"/>
</dbReference>
<dbReference type="GO" id="GO:0017000">
    <property type="term" value="P:antibiotic biosynthetic process"/>
    <property type="evidence" value="ECO:0007669"/>
    <property type="project" value="UniProtKB-KW"/>
</dbReference>
<feature type="domain" description="Methyltransferase MycE N-terminal" evidence="7">
    <location>
        <begin position="40"/>
        <end position="155"/>
    </location>
</feature>
<name>W7ISL0_9PSEU</name>
<evidence type="ECO:0000256" key="1">
    <source>
        <dbReference type="ARBA" id="ARBA00004792"/>
    </source>
</evidence>
<feature type="region of interest" description="Disordered" evidence="6">
    <location>
        <begin position="1"/>
        <end position="27"/>
    </location>
</feature>
<accession>W7ISL0</accession>
<evidence type="ECO:0000259" key="7">
    <source>
        <dbReference type="Pfam" id="PF17843"/>
    </source>
</evidence>
<dbReference type="GO" id="GO:0032259">
    <property type="term" value="P:methylation"/>
    <property type="evidence" value="ECO:0007669"/>
    <property type="project" value="UniProtKB-KW"/>
</dbReference>
<organism evidence="8 9">
    <name type="scientific">Actinokineospora spheciospongiae</name>
    <dbReference type="NCBI Taxonomy" id="909613"/>
    <lineage>
        <taxon>Bacteria</taxon>
        <taxon>Bacillati</taxon>
        <taxon>Actinomycetota</taxon>
        <taxon>Actinomycetes</taxon>
        <taxon>Pseudonocardiales</taxon>
        <taxon>Pseudonocardiaceae</taxon>
        <taxon>Actinokineospora</taxon>
    </lineage>
</organism>
<dbReference type="InterPro" id="IPR029063">
    <property type="entry name" value="SAM-dependent_MTases_sf"/>
</dbReference>
<proteinExistence type="predicted"/>
<sequence>MARRARPALDPPRFERGSSCGPAPGDSLGAMLATEATDLIRDLLAATASADGDVTAAIDGLGVERTARVLVEEVVFRARLGDTGVRAGEAVSVVLALAHRGRELATTVCVGPGGIEVRDGHTPGTAPPPAVIAQDLVEVARALYGPRELVTAATRAIRWPGHRFVVPSPDREVPPPFYYWVVQRVVQVLDRRGAADLGELAVRCGTDKWGALHQYTPHYERHFAPLREHRLTILEIGIGGYEDPRRGGTSLHMWKHFFPRALVHGIDIADKSPLDGPRLSTTVADQSKPEELLEFAERHGPFDIVIDDGSHVSSHVISTFHTLFPHLRPTGLYVIEDLHTAYWPEVFHGDDTDLGDPRFTVGFLKTLVDGLHHEEFLRPGARAPLPTDTQVIGLHLYPNVAVVEKGSNAAGSPVADMLRAARATRS</sequence>
<dbReference type="STRING" id="909613.UO65_1336"/>
<gene>
    <name evidence="8" type="ORF">UO65_1336</name>
</gene>
<evidence type="ECO:0000256" key="4">
    <source>
        <dbReference type="ARBA" id="ARBA00022691"/>
    </source>
</evidence>
<dbReference type="AlphaFoldDB" id="W7ISL0"/>
<dbReference type="eggNOG" id="COG3510">
    <property type="taxonomic scope" value="Bacteria"/>
</dbReference>
<comment type="caution">
    <text evidence="8">The sequence shown here is derived from an EMBL/GenBank/DDBJ whole genome shotgun (WGS) entry which is preliminary data.</text>
</comment>
<keyword evidence="9" id="KW-1185">Reference proteome</keyword>
<evidence type="ECO:0000313" key="9">
    <source>
        <dbReference type="Proteomes" id="UP000019277"/>
    </source>
</evidence>
<evidence type="ECO:0000256" key="2">
    <source>
        <dbReference type="ARBA" id="ARBA00022603"/>
    </source>
</evidence>
<evidence type="ECO:0000313" key="8">
    <source>
        <dbReference type="EMBL" id="EWC63338.1"/>
    </source>
</evidence>
<dbReference type="EMBL" id="AYXG01000048">
    <property type="protein sequence ID" value="EWC63338.1"/>
    <property type="molecule type" value="Genomic_DNA"/>
</dbReference>
<dbReference type="Gene3D" id="3.30.1050.30">
    <property type="match status" value="1"/>
</dbReference>
<dbReference type="Proteomes" id="UP000019277">
    <property type="component" value="Unassembled WGS sequence"/>
</dbReference>
<keyword evidence="3 8" id="KW-0808">Transferase</keyword>
<dbReference type="InterPro" id="IPR040800">
    <property type="entry name" value="MycE_N"/>
</dbReference>
<dbReference type="Gene3D" id="3.40.50.150">
    <property type="entry name" value="Vaccinia Virus protein VP39"/>
    <property type="match status" value="1"/>
</dbReference>
<dbReference type="PATRIC" id="fig|909613.9.peg.1350"/>
<comment type="pathway">
    <text evidence="1">Antibiotic biosynthesis.</text>
</comment>
<evidence type="ECO:0000256" key="6">
    <source>
        <dbReference type="SAM" id="MobiDB-lite"/>
    </source>
</evidence>